<accession>U3GW84</accession>
<dbReference type="KEGG" id="caz:CARG_07420"/>
<evidence type="ECO:0000256" key="7">
    <source>
        <dbReference type="ARBA" id="ARBA00049244"/>
    </source>
</evidence>
<dbReference type="PATRIC" id="fig|1348662.3.peg.1465"/>
<keyword evidence="10" id="KW-1185">Reference proteome</keyword>
<evidence type="ECO:0000256" key="3">
    <source>
        <dbReference type="ARBA" id="ARBA00022695"/>
    </source>
</evidence>
<dbReference type="GO" id="GO:0006261">
    <property type="term" value="P:DNA-templated DNA replication"/>
    <property type="evidence" value="ECO:0007669"/>
    <property type="project" value="TreeGrafter"/>
</dbReference>
<proteinExistence type="inferred from homology"/>
<keyword evidence="4" id="KW-0235">DNA replication</keyword>
<evidence type="ECO:0000256" key="6">
    <source>
        <dbReference type="ARBA" id="ARBA00034754"/>
    </source>
</evidence>
<dbReference type="GO" id="GO:0003677">
    <property type="term" value="F:DNA binding"/>
    <property type="evidence" value="ECO:0007669"/>
    <property type="project" value="InterPro"/>
</dbReference>
<keyword evidence="2" id="KW-0808">Transferase</keyword>
<sequence>MYELLSPSLFAEDRVVIFTDADAAGKDPAQVLLDAAKNPPEGITLIIQHSGGGRTKNMVTPLSKLADVVRVDKVKPSERFAWLNQEFRNHGVKVTPDVVNAVLEGVGSDLRELASAAAQLVADTGGDVTVENVRQFYRGVAEVSGFDIADLACAGNTARAVASTRRALQLGLSPVLLTSALATKVGQIARMYSTARPDARELKMQPWLMDKTHKVARRWNGDSVSRAVIVIAELEAAVKGQGGDPNYALEHAVREISELARR</sequence>
<dbReference type="STRING" id="1348662.CARG_07420"/>
<dbReference type="Proteomes" id="UP000016943">
    <property type="component" value="Chromosome"/>
</dbReference>
<dbReference type="PROSITE" id="PS50880">
    <property type="entry name" value="TOPRIM"/>
    <property type="match status" value="1"/>
</dbReference>
<evidence type="ECO:0000259" key="8">
    <source>
        <dbReference type="PROSITE" id="PS50880"/>
    </source>
</evidence>
<dbReference type="Gene3D" id="1.20.272.10">
    <property type="match status" value="1"/>
</dbReference>
<protein>
    <recommendedName>
        <fullName evidence="1">DNA-directed DNA polymerase</fullName>
        <ecNumber evidence="1">2.7.7.7</ecNumber>
    </recommendedName>
</protein>
<dbReference type="SUPFAM" id="SSF52540">
    <property type="entry name" value="P-loop containing nucleoside triphosphate hydrolases"/>
    <property type="match status" value="1"/>
</dbReference>
<organism evidence="9 10">
    <name type="scientific">Corynebacterium argentoratense DSM 44202</name>
    <dbReference type="NCBI Taxonomy" id="1348662"/>
    <lineage>
        <taxon>Bacteria</taxon>
        <taxon>Bacillati</taxon>
        <taxon>Actinomycetota</taxon>
        <taxon>Actinomycetes</taxon>
        <taxon>Mycobacteriales</taxon>
        <taxon>Corynebacteriaceae</taxon>
        <taxon>Corynebacterium</taxon>
    </lineage>
</organism>
<evidence type="ECO:0000256" key="2">
    <source>
        <dbReference type="ARBA" id="ARBA00022679"/>
    </source>
</evidence>
<comment type="catalytic activity">
    <reaction evidence="7">
        <text>DNA(n) + a 2'-deoxyribonucleoside 5'-triphosphate = DNA(n+1) + diphosphate</text>
        <dbReference type="Rhea" id="RHEA:22508"/>
        <dbReference type="Rhea" id="RHEA-COMP:17339"/>
        <dbReference type="Rhea" id="RHEA-COMP:17340"/>
        <dbReference type="ChEBI" id="CHEBI:33019"/>
        <dbReference type="ChEBI" id="CHEBI:61560"/>
        <dbReference type="ChEBI" id="CHEBI:173112"/>
        <dbReference type="EC" id="2.7.7.7"/>
    </reaction>
</comment>
<dbReference type="InterPro" id="IPR005790">
    <property type="entry name" value="DNA_polIII_delta"/>
</dbReference>
<dbReference type="GO" id="GO:0003887">
    <property type="term" value="F:DNA-directed DNA polymerase activity"/>
    <property type="evidence" value="ECO:0007669"/>
    <property type="project" value="UniProtKB-KW"/>
</dbReference>
<comment type="similarity">
    <text evidence="6">Belongs to the DNA polymerase HolA subunit family.</text>
</comment>
<dbReference type="NCBIfam" id="NF004165">
    <property type="entry name" value="PRK05629.1"/>
    <property type="match status" value="1"/>
</dbReference>
<evidence type="ECO:0000256" key="5">
    <source>
        <dbReference type="ARBA" id="ARBA00022932"/>
    </source>
</evidence>
<dbReference type="InterPro" id="IPR027417">
    <property type="entry name" value="P-loop_NTPase"/>
</dbReference>
<dbReference type="eggNOG" id="COG1466">
    <property type="taxonomic scope" value="Bacteria"/>
</dbReference>
<dbReference type="EMBL" id="CP006365">
    <property type="protein sequence ID" value="AGU15604.1"/>
    <property type="molecule type" value="Genomic_DNA"/>
</dbReference>
<dbReference type="InterPro" id="IPR008921">
    <property type="entry name" value="DNA_pol3_clamp-load_cplx_C"/>
</dbReference>
<dbReference type="GO" id="GO:0009360">
    <property type="term" value="C:DNA polymerase III complex"/>
    <property type="evidence" value="ECO:0007669"/>
    <property type="project" value="TreeGrafter"/>
</dbReference>
<dbReference type="InterPro" id="IPR006171">
    <property type="entry name" value="TOPRIM_dom"/>
</dbReference>
<keyword evidence="5" id="KW-0239">DNA-directed DNA polymerase</keyword>
<evidence type="ECO:0000256" key="4">
    <source>
        <dbReference type="ARBA" id="ARBA00022705"/>
    </source>
</evidence>
<dbReference type="PANTHER" id="PTHR34388">
    <property type="entry name" value="DNA POLYMERASE III SUBUNIT DELTA"/>
    <property type="match status" value="1"/>
</dbReference>
<evidence type="ECO:0000256" key="1">
    <source>
        <dbReference type="ARBA" id="ARBA00012417"/>
    </source>
</evidence>
<dbReference type="PANTHER" id="PTHR34388:SF1">
    <property type="entry name" value="DNA POLYMERASE III SUBUNIT DELTA"/>
    <property type="match status" value="1"/>
</dbReference>
<evidence type="ECO:0000313" key="10">
    <source>
        <dbReference type="Proteomes" id="UP000016943"/>
    </source>
</evidence>
<reference evidence="9 10" key="1">
    <citation type="journal article" date="2013" name="Genome Announc.">
        <title>Whole-Genome Sequence of the Clinical Strain Corynebacterium argentoratense DSM 44202, Isolated from a Human Throat Specimen.</title>
        <authorList>
            <person name="Bomholt C."/>
            <person name="Glaub A."/>
            <person name="Gravermann K."/>
            <person name="Albersmeier A."/>
            <person name="Brinkrolf K."/>
            <person name="Ruckert C."/>
            <person name="Tauch A."/>
        </authorList>
    </citation>
    <scope>NUCLEOTIDE SEQUENCE [LARGE SCALE GENOMIC DNA]</scope>
    <source>
        <strain evidence="9">DSM 44202</strain>
    </source>
</reference>
<gene>
    <name evidence="9" type="ORF">CARG_07420</name>
</gene>
<dbReference type="EC" id="2.7.7.7" evidence="1"/>
<name>U3GW84_9CORY</name>
<keyword evidence="3" id="KW-0548">Nucleotidyltransferase</keyword>
<dbReference type="HOGENOM" id="CLU_052338_0_0_11"/>
<evidence type="ECO:0000313" key="9">
    <source>
        <dbReference type="EMBL" id="AGU15604.1"/>
    </source>
</evidence>
<dbReference type="AlphaFoldDB" id="U3GW84"/>
<dbReference type="SUPFAM" id="SSF48019">
    <property type="entry name" value="post-AAA+ oligomerization domain-like"/>
    <property type="match status" value="1"/>
</dbReference>
<dbReference type="NCBIfam" id="TIGR01128">
    <property type="entry name" value="holA"/>
    <property type="match status" value="1"/>
</dbReference>
<feature type="domain" description="Toprim" evidence="8">
    <location>
        <begin position="1"/>
        <end position="51"/>
    </location>
</feature>